<comment type="caution">
    <text evidence="1">The sequence shown here is derived from an EMBL/GenBank/DDBJ whole genome shotgun (WGS) entry which is preliminary data.</text>
</comment>
<protein>
    <submittedName>
        <fullName evidence="1">Uncharacterized protein</fullName>
    </submittedName>
</protein>
<proteinExistence type="predicted"/>
<dbReference type="AlphaFoldDB" id="A0A423KG83"/>
<gene>
    <name evidence="1" type="ORF">BK665_18340</name>
</gene>
<dbReference type="Proteomes" id="UP000283627">
    <property type="component" value="Unassembled WGS sequence"/>
</dbReference>
<organism evidence="1 2">
    <name type="scientific">Pseudomonas frederiksbergensis</name>
    <dbReference type="NCBI Taxonomy" id="104087"/>
    <lineage>
        <taxon>Bacteria</taxon>
        <taxon>Pseudomonadati</taxon>
        <taxon>Pseudomonadota</taxon>
        <taxon>Gammaproteobacteria</taxon>
        <taxon>Pseudomonadales</taxon>
        <taxon>Pseudomonadaceae</taxon>
        <taxon>Pseudomonas</taxon>
    </lineage>
</organism>
<dbReference type="EMBL" id="MOBP01000012">
    <property type="protein sequence ID" value="RON51823.1"/>
    <property type="molecule type" value="Genomic_DNA"/>
</dbReference>
<evidence type="ECO:0000313" key="2">
    <source>
        <dbReference type="Proteomes" id="UP000283627"/>
    </source>
</evidence>
<sequence length="180" mass="21138">MEGHYGIGVVDHDGQARFVTFSLTTSTLQQHAYVGRARLEDYLDIFCAHVRRLFVRRQKKQLSMFCIFDGTDSRLPWHVPLNREYPEKMREFLTHCRSEVRRKVDQNITIEQLRTVLQPPYEDWGTFEAPGRNAPSLSFAYEERCNKAILANPLLSTYQTKRGKINFRSFRQSLLAAFYL</sequence>
<evidence type="ECO:0000313" key="1">
    <source>
        <dbReference type="EMBL" id="RON51823.1"/>
    </source>
</evidence>
<reference evidence="1 2" key="1">
    <citation type="submission" date="2016-10" db="EMBL/GenBank/DDBJ databases">
        <title>Comparative genome analysis of multiple Pseudomonas spp. focuses on biocontrol and plant growth promoting traits.</title>
        <authorList>
            <person name="Tao X.-Y."/>
            <person name="Taylor C.G."/>
        </authorList>
    </citation>
    <scope>NUCLEOTIDE SEQUENCE [LARGE SCALE GENOMIC DNA]</scope>
    <source>
        <strain evidence="1 2">39A2</strain>
    </source>
</reference>
<name>A0A423KG83_9PSED</name>
<accession>A0A423KG83</accession>